<name>A0A3R9QX76_9BACI</name>
<reference evidence="6 7" key="1">
    <citation type="submission" date="2018-10" db="EMBL/GenBank/DDBJ databases">
        <title>Draft genome sequence of Bacillus salarius IM0101, isolated from a hypersaline soil in Inner Mongolia, China.</title>
        <authorList>
            <person name="Yamprayoonswat W."/>
            <person name="Boonvisut S."/>
            <person name="Jumpathong W."/>
            <person name="Sittihan S."/>
            <person name="Ruangsuj P."/>
            <person name="Wanthongcharoen S."/>
            <person name="Thongpramul N."/>
            <person name="Pimmason S."/>
            <person name="Yu B."/>
            <person name="Yasawong M."/>
        </authorList>
    </citation>
    <scope>NUCLEOTIDE SEQUENCE [LARGE SCALE GENOMIC DNA]</scope>
    <source>
        <strain evidence="6 7">IM0101</strain>
    </source>
</reference>
<dbReference type="Proteomes" id="UP000275076">
    <property type="component" value="Unassembled WGS sequence"/>
</dbReference>
<keyword evidence="5" id="KW-0449">Lipoprotein</keyword>
<comment type="caution">
    <text evidence="6">The sequence shown here is derived from an EMBL/GenBank/DDBJ whole genome shotgun (WGS) entry which is preliminary data.</text>
</comment>
<keyword evidence="4" id="KW-0564">Palmitate</keyword>
<evidence type="ECO:0000256" key="1">
    <source>
        <dbReference type="ARBA" id="ARBA00022475"/>
    </source>
</evidence>
<evidence type="ECO:0000313" key="7">
    <source>
        <dbReference type="Proteomes" id="UP000275076"/>
    </source>
</evidence>
<evidence type="ECO:0000256" key="2">
    <source>
        <dbReference type="ARBA" id="ARBA00022729"/>
    </source>
</evidence>
<dbReference type="Pfam" id="PF01547">
    <property type="entry name" value="SBP_bac_1"/>
    <property type="match status" value="1"/>
</dbReference>
<dbReference type="Gene3D" id="3.40.190.10">
    <property type="entry name" value="Periplasmic binding protein-like II"/>
    <property type="match status" value="2"/>
</dbReference>
<keyword evidence="7" id="KW-1185">Reference proteome</keyword>
<protein>
    <submittedName>
        <fullName evidence="6">Extracellular solute-binding protein</fullName>
    </submittedName>
</protein>
<sequence length="500" mass="57412">MKWNQSYKVLIVFTILIVLVACSNNKDESASNDEESGNQIEIMTRLHTPEVPEPNIEERIEEKTDVELDISWVPDNNYDDRLNTAFSTGTLPDVVYLGFNQFNQFKDAVRDDQFWEIGPYMDEYENLSKLKEDVLDNALVDGKLYSLYQGRPLSRQGLIYRKDWADKLGLDAPTTTDEFYEMAKAFTEEDPDGNGEDDTIGLTDREDLIYGAFKTVSSWFGTPNYWGKQDGELLPEFMFPEYMETMDFFRDMHENGYINQDFPVTSKSDQQNMFKNGSAGLYVGSMGDVGSIYNDAKEINPDATYDVHNRVKGPNGEYGIWAIPGFGSLQLFPKSSVETEEELRKILEFFDKLMKPENANLLNWGVEGEHYTVEDNGAVPDENTQKFEREVKPYQSLPIGEPETNGRYEINDPYEPKRKSEELNKDNENFLITDPSITLESESAIEIGDRLQEGINDATYNYILGEIDKEEFEQAVETWRQNGGEDIIAEYNKSYENSKE</sequence>
<dbReference type="RefSeq" id="WP_125553870.1">
    <property type="nucleotide sequence ID" value="NZ_RBVX01000001.1"/>
</dbReference>
<proteinExistence type="predicted"/>
<evidence type="ECO:0000313" key="6">
    <source>
        <dbReference type="EMBL" id="RSL35342.1"/>
    </source>
</evidence>
<dbReference type="InterPro" id="IPR006059">
    <property type="entry name" value="SBP"/>
</dbReference>
<dbReference type="PANTHER" id="PTHR43649">
    <property type="entry name" value="ARABINOSE-BINDING PROTEIN-RELATED"/>
    <property type="match status" value="1"/>
</dbReference>
<gene>
    <name evidence="6" type="ORF">D7Z54_01910</name>
</gene>
<dbReference type="CDD" id="cd13580">
    <property type="entry name" value="PBP2_AlgQ_like_1"/>
    <property type="match status" value="1"/>
</dbReference>
<dbReference type="OrthoDB" id="9787283at2"/>
<dbReference type="PANTHER" id="PTHR43649:SF33">
    <property type="entry name" value="POLYGALACTURONAN_RHAMNOGALACTURONAN-BINDING PROTEIN YTCQ"/>
    <property type="match status" value="1"/>
</dbReference>
<keyword evidence="1" id="KW-1003">Cell membrane</keyword>
<organism evidence="6 7">
    <name type="scientific">Salibacterium salarium</name>
    <dbReference type="NCBI Taxonomy" id="284579"/>
    <lineage>
        <taxon>Bacteria</taxon>
        <taxon>Bacillati</taxon>
        <taxon>Bacillota</taxon>
        <taxon>Bacilli</taxon>
        <taxon>Bacillales</taxon>
        <taxon>Bacillaceae</taxon>
    </lineage>
</organism>
<dbReference type="SUPFAM" id="SSF53850">
    <property type="entry name" value="Periplasmic binding protein-like II"/>
    <property type="match status" value="1"/>
</dbReference>
<dbReference type="PROSITE" id="PS51257">
    <property type="entry name" value="PROKAR_LIPOPROTEIN"/>
    <property type="match status" value="1"/>
</dbReference>
<accession>A0A3R9QX76</accession>
<evidence type="ECO:0000256" key="3">
    <source>
        <dbReference type="ARBA" id="ARBA00023136"/>
    </source>
</evidence>
<keyword evidence="2" id="KW-0732">Signal</keyword>
<keyword evidence="3" id="KW-0472">Membrane</keyword>
<evidence type="ECO:0000256" key="5">
    <source>
        <dbReference type="ARBA" id="ARBA00023288"/>
    </source>
</evidence>
<dbReference type="EMBL" id="RBVX01000001">
    <property type="protein sequence ID" value="RSL35342.1"/>
    <property type="molecule type" value="Genomic_DNA"/>
</dbReference>
<evidence type="ECO:0000256" key="4">
    <source>
        <dbReference type="ARBA" id="ARBA00023139"/>
    </source>
</evidence>
<dbReference type="AlphaFoldDB" id="A0A3R9QX76"/>
<dbReference type="InterPro" id="IPR050490">
    <property type="entry name" value="Bact_solute-bd_prot1"/>
</dbReference>